<keyword evidence="3" id="KW-1185">Reference proteome</keyword>
<feature type="region of interest" description="Disordered" evidence="1">
    <location>
        <begin position="139"/>
        <end position="182"/>
    </location>
</feature>
<proteinExistence type="predicted"/>
<sequence length="419" mass="47050">MAQRPVRSIYKGTLITRRRMKTLTNHQYTANRGNGRYNVYGTVPQSVQSFPGEEPNYFTAYHHPISSMSAEGYPGMNEQWTQESPFMFYGGPKTPAAQMARTTTYNPSQSQISQSNQIGQANQQLSNFMNNAPNFNYNTGNSQFGFSNGQNSLSTSQNSYSNLQNSYTNPQSSYSNTQNSFSNPSGYSNFQSNILNDHPAYLPTLKFKNPFQTNKFQFNGGISKSIVMPFGNSNQFPNSPNTYKVMMSPSSLPCSNNNVNNDIGTILSKPITLNIPISALFVANDYHRQTYVRLIPRPKINQTQIAIKLKTKTTSTTKVQPDFLTESHELVDISDKPDVAELLRGPHAIEPPDHVHSLRLALPYATLKNANDNAAFTKFVFRIINWDQAESAFKDLRRALATTNFAPEEFRIVKDHGNN</sequence>
<dbReference type="OrthoDB" id="10655120at2759"/>
<dbReference type="EMBL" id="CAJFDH010000005">
    <property type="protein sequence ID" value="CAD5223641.1"/>
    <property type="molecule type" value="Genomic_DNA"/>
</dbReference>
<accession>A0A811L7H0</accession>
<name>A0A811L7H0_9BILA</name>
<comment type="caution">
    <text evidence="2">The sequence shown here is derived from an EMBL/GenBank/DDBJ whole genome shotgun (WGS) entry which is preliminary data.</text>
</comment>
<feature type="compositionally biased region" description="Low complexity" evidence="1">
    <location>
        <begin position="151"/>
        <end position="169"/>
    </location>
</feature>
<evidence type="ECO:0000313" key="3">
    <source>
        <dbReference type="Proteomes" id="UP000614601"/>
    </source>
</evidence>
<protein>
    <submittedName>
        <fullName evidence="2">Uncharacterized protein</fullName>
    </submittedName>
</protein>
<dbReference type="Proteomes" id="UP000783686">
    <property type="component" value="Unassembled WGS sequence"/>
</dbReference>
<feature type="compositionally biased region" description="Polar residues" evidence="1">
    <location>
        <begin position="170"/>
        <end position="182"/>
    </location>
</feature>
<feature type="compositionally biased region" description="Polar residues" evidence="1">
    <location>
        <begin position="139"/>
        <end position="150"/>
    </location>
</feature>
<organism evidence="2 3">
    <name type="scientific">Bursaphelenchus okinawaensis</name>
    <dbReference type="NCBI Taxonomy" id="465554"/>
    <lineage>
        <taxon>Eukaryota</taxon>
        <taxon>Metazoa</taxon>
        <taxon>Ecdysozoa</taxon>
        <taxon>Nematoda</taxon>
        <taxon>Chromadorea</taxon>
        <taxon>Rhabditida</taxon>
        <taxon>Tylenchina</taxon>
        <taxon>Tylenchomorpha</taxon>
        <taxon>Aphelenchoidea</taxon>
        <taxon>Aphelenchoididae</taxon>
        <taxon>Bursaphelenchus</taxon>
    </lineage>
</organism>
<evidence type="ECO:0000313" key="2">
    <source>
        <dbReference type="EMBL" id="CAD5223641.1"/>
    </source>
</evidence>
<evidence type="ECO:0000256" key="1">
    <source>
        <dbReference type="SAM" id="MobiDB-lite"/>
    </source>
</evidence>
<dbReference type="EMBL" id="CAJFCW020000005">
    <property type="protein sequence ID" value="CAG9118372.1"/>
    <property type="molecule type" value="Genomic_DNA"/>
</dbReference>
<dbReference type="AlphaFoldDB" id="A0A811L7H0"/>
<reference evidence="2" key="1">
    <citation type="submission" date="2020-09" db="EMBL/GenBank/DDBJ databases">
        <authorList>
            <person name="Kikuchi T."/>
        </authorList>
    </citation>
    <scope>NUCLEOTIDE SEQUENCE</scope>
    <source>
        <strain evidence="2">SH1</strain>
    </source>
</reference>
<gene>
    <name evidence="2" type="ORF">BOKJ2_LOCUS10411</name>
</gene>
<dbReference type="Proteomes" id="UP000614601">
    <property type="component" value="Unassembled WGS sequence"/>
</dbReference>